<keyword evidence="2" id="KW-1185">Reference proteome</keyword>
<organism evidence="1 2">
    <name type="scientific">Acanthoscelides obtectus</name>
    <name type="common">Bean weevil</name>
    <name type="synonym">Bruchus obtectus</name>
    <dbReference type="NCBI Taxonomy" id="200917"/>
    <lineage>
        <taxon>Eukaryota</taxon>
        <taxon>Metazoa</taxon>
        <taxon>Ecdysozoa</taxon>
        <taxon>Arthropoda</taxon>
        <taxon>Hexapoda</taxon>
        <taxon>Insecta</taxon>
        <taxon>Pterygota</taxon>
        <taxon>Neoptera</taxon>
        <taxon>Endopterygota</taxon>
        <taxon>Coleoptera</taxon>
        <taxon>Polyphaga</taxon>
        <taxon>Cucujiformia</taxon>
        <taxon>Chrysomeloidea</taxon>
        <taxon>Chrysomelidae</taxon>
        <taxon>Bruchinae</taxon>
        <taxon>Bruchini</taxon>
        <taxon>Acanthoscelides</taxon>
    </lineage>
</organism>
<proteinExistence type="predicted"/>
<evidence type="ECO:0000313" key="2">
    <source>
        <dbReference type="Proteomes" id="UP001152888"/>
    </source>
</evidence>
<name>A0A9P0KQ07_ACAOB</name>
<protein>
    <submittedName>
        <fullName evidence="1">Uncharacterized protein</fullName>
    </submittedName>
</protein>
<accession>A0A9P0KQ07</accession>
<reference evidence="1" key="1">
    <citation type="submission" date="2022-03" db="EMBL/GenBank/DDBJ databases">
        <authorList>
            <person name="Sayadi A."/>
        </authorList>
    </citation>
    <scope>NUCLEOTIDE SEQUENCE</scope>
</reference>
<sequence length="55" mass="6512">MVDNQYIDEVLRNTVRFQTKASKIVHTNFEIQKALKEIIGKLTRRGKKLYGYQLN</sequence>
<evidence type="ECO:0000313" key="1">
    <source>
        <dbReference type="EMBL" id="CAH1979932.1"/>
    </source>
</evidence>
<dbReference type="EMBL" id="CAKOFQ010006887">
    <property type="protein sequence ID" value="CAH1979932.1"/>
    <property type="molecule type" value="Genomic_DNA"/>
</dbReference>
<comment type="caution">
    <text evidence="1">The sequence shown here is derived from an EMBL/GenBank/DDBJ whole genome shotgun (WGS) entry which is preliminary data.</text>
</comment>
<dbReference type="Proteomes" id="UP001152888">
    <property type="component" value="Unassembled WGS sequence"/>
</dbReference>
<gene>
    <name evidence="1" type="ORF">ACAOBT_LOCUS13718</name>
</gene>
<dbReference type="AlphaFoldDB" id="A0A9P0KQ07"/>